<feature type="binding site" evidence="10">
    <location>
        <position position="91"/>
    </location>
    <ligand>
        <name>Zn(2+)</name>
        <dbReference type="ChEBI" id="CHEBI:29105"/>
    </ligand>
</feature>
<keyword evidence="10" id="KW-0862">Zinc</keyword>
<evidence type="ECO:0000256" key="4">
    <source>
        <dbReference type="ARBA" id="ARBA00022801"/>
    </source>
</evidence>
<dbReference type="OrthoDB" id="9813880at2"/>
<feature type="active site" description="Nucleophile" evidence="8">
    <location>
        <position position="11"/>
    </location>
</feature>
<accession>A0A2T0UBW6</accession>
<dbReference type="SUPFAM" id="SSF56784">
    <property type="entry name" value="HAD-like"/>
    <property type="match status" value="1"/>
</dbReference>
<name>A0A2T0UBW6_9SPHI</name>
<organism evidence="11 12">
    <name type="scientific">Arcticibacter pallidicorallinus</name>
    <dbReference type="NCBI Taxonomy" id="1259464"/>
    <lineage>
        <taxon>Bacteria</taxon>
        <taxon>Pseudomonadati</taxon>
        <taxon>Bacteroidota</taxon>
        <taxon>Sphingobacteriia</taxon>
        <taxon>Sphingobacteriales</taxon>
        <taxon>Sphingobacteriaceae</taxon>
        <taxon>Arcticibacter</taxon>
    </lineage>
</organism>
<dbReference type="InterPro" id="IPR006549">
    <property type="entry name" value="HAD-SF_hydro_IIIA"/>
</dbReference>
<dbReference type="GO" id="GO:0005737">
    <property type="term" value="C:cytoplasm"/>
    <property type="evidence" value="ECO:0007669"/>
    <property type="project" value="UniProtKB-SubCell"/>
</dbReference>
<feature type="binding site" evidence="10">
    <location>
        <position position="11"/>
    </location>
    <ligand>
        <name>Mg(2+)</name>
        <dbReference type="ChEBI" id="CHEBI:18420"/>
    </ligand>
</feature>
<evidence type="ECO:0000256" key="6">
    <source>
        <dbReference type="ARBA" id="ARBA00031828"/>
    </source>
</evidence>
<comment type="similarity">
    <text evidence="7">Belongs to the gmhB family.</text>
</comment>
<sequence>MMYDTLFLDRDGVLNRKIDGGYVLTPEDIEILPGIPLFLKWAHQTFRRIIVVTNQRCIGRGMISLADIQVINQAIDNKTGNYISKFFVCPHLDEDNCCCRKPKKGLFLAAAEHYVINFQKSWMIGDSETDLIPAKELSMSTVFISGKDSIFADQTIPLTADLLRTFKSLTQTK</sequence>
<comment type="caution">
    <text evidence="11">The sequence shown here is derived from an EMBL/GenBank/DDBJ whole genome shotgun (WGS) entry which is preliminary data.</text>
</comment>
<evidence type="ECO:0000256" key="8">
    <source>
        <dbReference type="PIRSR" id="PIRSR004682-1"/>
    </source>
</evidence>
<feature type="active site" description="Nucleophile" evidence="8">
    <location>
        <position position="9"/>
    </location>
</feature>
<dbReference type="Pfam" id="PF13242">
    <property type="entry name" value="Hydrolase_like"/>
    <property type="match status" value="1"/>
</dbReference>
<feature type="site" description="Contributes to substrate recognition" evidence="9">
    <location>
        <position position="100"/>
    </location>
</feature>
<comment type="cofactor">
    <cofactor evidence="10">
        <name>Mg(2+)</name>
        <dbReference type="ChEBI" id="CHEBI:18420"/>
    </cofactor>
</comment>
<dbReference type="RefSeq" id="WP_106290621.1">
    <property type="nucleotide sequence ID" value="NZ_PVTH01000001.1"/>
</dbReference>
<dbReference type="PANTHER" id="PTHR42891">
    <property type="entry name" value="D-GLYCERO-BETA-D-MANNO-HEPTOSE-1,7-BISPHOSPHATE 7-PHOSPHATASE"/>
    <property type="match status" value="1"/>
</dbReference>
<feature type="site" description="Stabilizes the phosphoryl group" evidence="9">
    <location>
        <position position="53"/>
    </location>
</feature>
<evidence type="ECO:0000256" key="3">
    <source>
        <dbReference type="ARBA" id="ARBA00022723"/>
    </source>
</evidence>
<evidence type="ECO:0000256" key="5">
    <source>
        <dbReference type="ARBA" id="ARBA00023277"/>
    </source>
</evidence>
<dbReference type="InterPro" id="IPR023214">
    <property type="entry name" value="HAD_sf"/>
</dbReference>
<protein>
    <recommendedName>
        <fullName evidence="6 7">D,D-heptose 1,7-bisphosphate phosphatase</fullName>
        <ecNumber evidence="7">3.1.3.-</ecNumber>
    </recommendedName>
</protein>
<evidence type="ECO:0000256" key="2">
    <source>
        <dbReference type="ARBA" id="ARBA00022490"/>
    </source>
</evidence>
<feature type="binding site" evidence="10">
    <location>
        <position position="126"/>
    </location>
    <ligand>
        <name>Mg(2+)</name>
        <dbReference type="ChEBI" id="CHEBI:18420"/>
    </ligand>
</feature>
<dbReference type="NCBIfam" id="TIGR01656">
    <property type="entry name" value="Histidinol-ppas"/>
    <property type="match status" value="1"/>
</dbReference>
<feature type="site" description="Stabilizes the phosphoryl group" evidence="9">
    <location>
        <position position="101"/>
    </location>
</feature>
<keyword evidence="4 7" id="KW-0378">Hydrolase</keyword>
<dbReference type="InterPro" id="IPR036412">
    <property type="entry name" value="HAD-like_sf"/>
</dbReference>
<proteinExistence type="inferred from homology"/>
<dbReference type="InterPro" id="IPR004446">
    <property type="entry name" value="Heptose_bisP_phosphatase"/>
</dbReference>
<dbReference type="Proteomes" id="UP000238034">
    <property type="component" value="Unassembled WGS sequence"/>
</dbReference>
<feature type="binding site" evidence="10">
    <location>
        <position position="9"/>
    </location>
    <ligand>
        <name>Mg(2+)</name>
        <dbReference type="ChEBI" id="CHEBI:18420"/>
    </ligand>
</feature>
<feature type="binding site" evidence="10">
    <location>
        <position position="97"/>
    </location>
    <ligand>
        <name>Zn(2+)</name>
        <dbReference type="ChEBI" id="CHEBI:29105"/>
    </ligand>
</feature>
<evidence type="ECO:0000256" key="7">
    <source>
        <dbReference type="PIRNR" id="PIRNR004682"/>
    </source>
</evidence>
<evidence type="ECO:0000256" key="10">
    <source>
        <dbReference type="PIRSR" id="PIRSR004682-4"/>
    </source>
</evidence>
<dbReference type="GO" id="GO:0046872">
    <property type="term" value="F:metal ion binding"/>
    <property type="evidence" value="ECO:0007669"/>
    <property type="project" value="UniProtKB-KW"/>
</dbReference>
<evidence type="ECO:0000313" key="11">
    <source>
        <dbReference type="EMBL" id="PRY55307.1"/>
    </source>
</evidence>
<dbReference type="PIRSF" id="PIRSF004682">
    <property type="entry name" value="GmhB"/>
    <property type="match status" value="1"/>
</dbReference>
<dbReference type="EC" id="3.1.3.-" evidence="7"/>
<keyword evidence="5 7" id="KW-0119">Carbohydrate metabolism</keyword>
<comment type="cofactor">
    <cofactor evidence="10">
        <name>Zn(2+)</name>
        <dbReference type="ChEBI" id="CHEBI:29105"/>
    </cofactor>
</comment>
<feature type="binding site" evidence="10">
    <location>
        <position position="89"/>
    </location>
    <ligand>
        <name>Zn(2+)</name>
        <dbReference type="ChEBI" id="CHEBI:29105"/>
    </ligand>
</feature>
<keyword evidence="12" id="KW-1185">Reference proteome</keyword>
<dbReference type="EMBL" id="PVTH01000001">
    <property type="protein sequence ID" value="PRY55307.1"/>
    <property type="molecule type" value="Genomic_DNA"/>
</dbReference>
<feature type="binding site" evidence="10">
    <location>
        <position position="99"/>
    </location>
    <ligand>
        <name>Zn(2+)</name>
        <dbReference type="ChEBI" id="CHEBI:29105"/>
    </ligand>
</feature>
<dbReference type="NCBIfam" id="TIGR01662">
    <property type="entry name" value="HAD-SF-IIIA"/>
    <property type="match status" value="1"/>
</dbReference>
<dbReference type="Gene3D" id="3.40.50.1000">
    <property type="entry name" value="HAD superfamily/HAD-like"/>
    <property type="match status" value="1"/>
</dbReference>
<comment type="subcellular location">
    <subcellularLocation>
        <location evidence="1 7">Cytoplasm</location>
    </subcellularLocation>
</comment>
<dbReference type="AlphaFoldDB" id="A0A2T0UBW6"/>
<evidence type="ECO:0000256" key="1">
    <source>
        <dbReference type="ARBA" id="ARBA00004496"/>
    </source>
</evidence>
<evidence type="ECO:0000313" key="12">
    <source>
        <dbReference type="Proteomes" id="UP000238034"/>
    </source>
</evidence>
<gene>
    <name evidence="11" type="ORF">B0I27_101276</name>
</gene>
<evidence type="ECO:0000256" key="9">
    <source>
        <dbReference type="PIRSR" id="PIRSR004682-3"/>
    </source>
</evidence>
<dbReference type="PANTHER" id="PTHR42891:SF1">
    <property type="entry name" value="D-GLYCERO-BETA-D-MANNO-HEPTOSE-1,7-BISPHOSPHATE 7-PHOSPHATASE"/>
    <property type="match status" value="1"/>
</dbReference>
<reference evidence="11 12" key="1">
    <citation type="submission" date="2018-03" db="EMBL/GenBank/DDBJ databases">
        <title>Genomic Encyclopedia of Type Strains, Phase III (KMG-III): the genomes of soil and plant-associated and newly described type strains.</title>
        <authorList>
            <person name="Whitman W."/>
        </authorList>
    </citation>
    <scope>NUCLEOTIDE SEQUENCE [LARGE SCALE GENOMIC DNA]</scope>
    <source>
        <strain evidence="11 12">CGMCC 1.9313</strain>
    </source>
</reference>
<dbReference type="GO" id="GO:0016791">
    <property type="term" value="F:phosphatase activity"/>
    <property type="evidence" value="ECO:0007669"/>
    <property type="project" value="InterPro"/>
</dbReference>
<keyword evidence="10" id="KW-0460">Magnesium</keyword>
<dbReference type="GO" id="GO:0005975">
    <property type="term" value="P:carbohydrate metabolic process"/>
    <property type="evidence" value="ECO:0007669"/>
    <property type="project" value="InterPro"/>
</dbReference>
<keyword evidence="3 10" id="KW-0479">Metal-binding</keyword>
<dbReference type="InterPro" id="IPR006543">
    <property type="entry name" value="Histidinol-phos"/>
</dbReference>
<keyword evidence="2 7" id="KW-0963">Cytoplasm</keyword>